<keyword evidence="14" id="KW-1185">Reference proteome</keyword>
<dbReference type="Gene3D" id="1.10.10.10">
    <property type="entry name" value="Winged helix-like DNA-binding domain superfamily/Winged helix DNA-binding domain"/>
    <property type="match status" value="2"/>
</dbReference>
<dbReference type="InterPro" id="IPR016158">
    <property type="entry name" value="Cullin_homology"/>
</dbReference>
<dbReference type="FunFam" id="1.10.10.10:FF:000014">
    <property type="entry name" value="Cullin 1"/>
    <property type="match status" value="1"/>
</dbReference>
<dbReference type="InterPro" id="IPR016159">
    <property type="entry name" value="Cullin_repeat-like_dom_sf"/>
</dbReference>
<organism evidence="13 14">
    <name type="scientific">Rhizophlyctis rosea</name>
    <dbReference type="NCBI Taxonomy" id="64517"/>
    <lineage>
        <taxon>Eukaryota</taxon>
        <taxon>Fungi</taxon>
        <taxon>Fungi incertae sedis</taxon>
        <taxon>Chytridiomycota</taxon>
        <taxon>Chytridiomycota incertae sedis</taxon>
        <taxon>Chytridiomycetes</taxon>
        <taxon>Rhizophlyctidales</taxon>
        <taxon>Rhizophlyctidaceae</taxon>
        <taxon>Rhizophlyctis</taxon>
    </lineage>
</organism>
<dbReference type="SUPFAM" id="SSF75632">
    <property type="entry name" value="Cullin homology domain"/>
    <property type="match status" value="1"/>
</dbReference>
<dbReference type="SMART" id="SM00884">
    <property type="entry name" value="Cullin_Nedd8"/>
    <property type="match status" value="1"/>
</dbReference>
<evidence type="ECO:0000256" key="2">
    <source>
        <dbReference type="ARBA" id="ARBA00004906"/>
    </source>
</evidence>
<dbReference type="InterPro" id="IPR045093">
    <property type="entry name" value="Cullin"/>
</dbReference>
<comment type="subcellular location">
    <subcellularLocation>
        <location evidence="1">Cytoplasm</location>
    </subcellularLocation>
</comment>
<dbReference type="PROSITE" id="PS01256">
    <property type="entry name" value="CULLIN_1"/>
    <property type="match status" value="1"/>
</dbReference>
<dbReference type="GO" id="GO:1902531">
    <property type="term" value="P:regulation of intracellular signal transduction"/>
    <property type="evidence" value="ECO:0007669"/>
    <property type="project" value="UniProtKB-ARBA"/>
</dbReference>
<keyword evidence="4" id="KW-0963">Cytoplasm</keyword>
<dbReference type="Gene3D" id="1.20.1310.10">
    <property type="entry name" value="Cullin Repeats"/>
    <property type="match status" value="4"/>
</dbReference>
<reference evidence="13" key="1">
    <citation type="submission" date="2020-05" db="EMBL/GenBank/DDBJ databases">
        <title>Phylogenomic resolution of chytrid fungi.</title>
        <authorList>
            <person name="Stajich J.E."/>
            <person name="Amses K."/>
            <person name="Simmons R."/>
            <person name="Seto K."/>
            <person name="Myers J."/>
            <person name="Bonds A."/>
            <person name="Quandt C.A."/>
            <person name="Barry K."/>
            <person name="Liu P."/>
            <person name="Grigoriev I."/>
            <person name="Longcore J.E."/>
            <person name="James T.Y."/>
        </authorList>
    </citation>
    <scope>NUCLEOTIDE SEQUENCE</scope>
    <source>
        <strain evidence="13">JEL0318</strain>
    </source>
</reference>
<dbReference type="PROSITE" id="PS50069">
    <property type="entry name" value="CULLIN_2"/>
    <property type="match status" value="1"/>
</dbReference>
<dbReference type="InterPro" id="IPR001373">
    <property type="entry name" value="Cullin_N"/>
</dbReference>
<dbReference type="SUPFAM" id="SSF46785">
    <property type="entry name" value="Winged helix' DNA-binding domain"/>
    <property type="match status" value="1"/>
</dbReference>
<dbReference type="InterPro" id="IPR059120">
    <property type="entry name" value="Cullin-like_AB"/>
</dbReference>
<feature type="region of interest" description="Disordered" evidence="11">
    <location>
        <begin position="339"/>
        <end position="376"/>
    </location>
</feature>
<evidence type="ECO:0000256" key="4">
    <source>
        <dbReference type="ARBA" id="ARBA00022490"/>
    </source>
</evidence>
<dbReference type="FunFam" id="1.20.1310.10:FF:000011">
    <property type="entry name" value="Cullin 1"/>
    <property type="match status" value="1"/>
</dbReference>
<evidence type="ECO:0000256" key="6">
    <source>
        <dbReference type="ARBA" id="ARBA00022786"/>
    </source>
</evidence>
<evidence type="ECO:0000256" key="5">
    <source>
        <dbReference type="ARBA" id="ARBA00022499"/>
    </source>
</evidence>
<dbReference type="GO" id="GO:0031146">
    <property type="term" value="P:SCF-dependent proteasomal ubiquitin-dependent protein catabolic process"/>
    <property type="evidence" value="ECO:0007669"/>
    <property type="project" value="UniProtKB-ARBA"/>
</dbReference>
<evidence type="ECO:0000256" key="11">
    <source>
        <dbReference type="SAM" id="MobiDB-lite"/>
    </source>
</evidence>
<dbReference type="Pfam" id="PF00888">
    <property type="entry name" value="Cullin"/>
    <property type="match status" value="1"/>
</dbReference>
<accession>A0AAD5X9J7</accession>
<dbReference type="FunFam" id="3.30.230.130:FF:000003">
    <property type="entry name" value="Cullin 2"/>
    <property type="match status" value="1"/>
</dbReference>
<dbReference type="Pfam" id="PF26557">
    <property type="entry name" value="Cullin_AB"/>
    <property type="match status" value="1"/>
</dbReference>
<dbReference type="FunFam" id="1.20.1310.10:FF:000007">
    <property type="entry name" value="Cullin 1"/>
    <property type="match status" value="1"/>
</dbReference>
<dbReference type="EMBL" id="JADGJD010000037">
    <property type="protein sequence ID" value="KAJ3056350.1"/>
    <property type="molecule type" value="Genomic_DNA"/>
</dbReference>
<dbReference type="GO" id="GO:0019005">
    <property type="term" value="C:SCF ubiquitin ligase complex"/>
    <property type="evidence" value="ECO:0007669"/>
    <property type="project" value="UniProtKB-ARBA"/>
</dbReference>
<dbReference type="InterPro" id="IPR019559">
    <property type="entry name" value="Cullin_neddylation_domain"/>
</dbReference>
<dbReference type="AlphaFoldDB" id="A0AAD5X9J7"/>
<dbReference type="Pfam" id="PF10557">
    <property type="entry name" value="Cullin_Nedd8"/>
    <property type="match status" value="1"/>
</dbReference>
<dbReference type="InterPro" id="IPR036317">
    <property type="entry name" value="Cullin_homology_sf"/>
</dbReference>
<dbReference type="PANTHER" id="PTHR11932">
    <property type="entry name" value="CULLIN"/>
    <property type="match status" value="1"/>
</dbReference>
<keyword evidence="10" id="KW-0175">Coiled coil</keyword>
<comment type="pathway">
    <text evidence="2">Protein modification; protein ubiquitination.</text>
</comment>
<dbReference type="GO" id="GO:0031625">
    <property type="term" value="F:ubiquitin protein ligase binding"/>
    <property type="evidence" value="ECO:0007669"/>
    <property type="project" value="InterPro"/>
</dbReference>
<name>A0AAD5X9J7_9FUNG</name>
<sequence length="795" mass="90961">MAAYTQTPSLGLEETWQKLHEGIDGIMNHLEQGMTYTKYMELYTLIYNYCTSSRMQTGFSEPLGTNATNRGANLMGADLYNKLKDYLKAHLEGVRAEAANQNDEQLIMFYTKQWTRYTTASTLVHHIFRYLNRHWVKREIDEGHKQIYDIYTLSLVSWREHMFMGTESNVMAAVLHQIERQRNGETIDTGLIKKVVESFVSLGLDETDSTKSTLDVYSKHFQEPFVKATHEFYTKESEAFIGANSITEYMKKAETRLAEEENRVQTYLHLSTLKTLVKTCEEVLIKHHAGPMQEEFQVLLDQDKTEDLGRMYLLLNRLPDLEKLRVLFETHVRKQGTAAVEKVADSAASAQVGEDEDEEEAPAPPPKRGAKGGPAGRRLDVNHEVYVTSLLAVHTKYDELVKTAFKGDAGFVASLDRACREFVNRNAVCTTSSTKSPELLAKYCDQLLKKGNKQTDDADIDKQLDKVMTVFKYVEDKDVFQKFYSQQLAKRLVFHTSASEDAESNMIQKLKEACGYEYTSKLQRMFTDIGLSKDMESAFQTAMEKTHDKDELLDFSVLVLGTASWPLTAPKTEFNIPAELLKTYERFQGFYTQKHSGRKLTWLFHLSRGELKTNHVKMQNKTSYVLTVTAYQIGVLMLYNNATSFTFSDLTGATGLSKEALGGALQQLLKSKLLVTAENTKHGPNGVYELNFDFKMKKIRVNLAQQGTKEAKQESDDTHKTLEEDRKLLIQAAIVRIMKTRKMLKHQNLMQEVMQQLHQRFKPQPADIKKCIGILLEKEYIERTEADKDMYNYVA</sequence>
<feature type="domain" description="Cullin family profile" evidence="12">
    <location>
        <begin position="435"/>
        <end position="669"/>
    </location>
</feature>
<evidence type="ECO:0000256" key="9">
    <source>
        <dbReference type="RuleBase" id="RU003829"/>
    </source>
</evidence>
<protein>
    <recommendedName>
        <fullName evidence="12">Cullin family profile domain-containing protein</fullName>
    </recommendedName>
</protein>
<evidence type="ECO:0000256" key="1">
    <source>
        <dbReference type="ARBA" id="ARBA00004496"/>
    </source>
</evidence>
<dbReference type="InterPro" id="IPR036388">
    <property type="entry name" value="WH-like_DNA-bd_sf"/>
</dbReference>
<evidence type="ECO:0000313" key="14">
    <source>
        <dbReference type="Proteomes" id="UP001212841"/>
    </source>
</evidence>
<keyword evidence="5" id="KW-1017">Isopeptide bond</keyword>
<evidence type="ECO:0000256" key="3">
    <source>
        <dbReference type="ARBA" id="ARBA00006019"/>
    </source>
</evidence>
<dbReference type="InterPro" id="IPR036390">
    <property type="entry name" value="WH_DNA-bd_sf"/>
</dbReference>
<dbReference type="GO" id="GO:0005634">
    <property type="term" value="C:nucleus"/>
    <property type="evidence" value="ECO:0007669"/>
    <property type="project" value="UniProtKB-ARBA"/>
</dbReference>
<dbReference type="Proteomes" id="UP001212841">
    <property type="component" value="Unassembled WGS sequence"/>
</dbReference>
<comment type="caution">
    <text evidence="13">The sequence shown here is derived from an EMBL/GenBank/DDBJ whole genome shotgun (WGS) entry which is preliminary data.</text>
</comment>
<dbReference type="GO" id="GO:0005737">
    <property type="term" value="C:cytoplasm"/>
    <property type="evidence" value="ECO:0007669"/>
    <property type="project" value="UniProtKB-SubCell"/>
</dbReference>
<dbReference type="Gene3D" id="4.10.1030.10">
    <property type="entry name" value="Ring Box Chain A, domain 5"/>
    <property type="match status" value="1"/>
</dbReference>
<feature type="coiled-coil region" evidence="10">
    <location>
        <begin position="243"/>
        <end position="270"/>
    </location>
</feature>
<evidence type="ECO:0000256" key="7">
    <source>
        <dbReference type="ARBA" id="ARBA00022843"/>
    </source>
</evidence>
<evidence type="ECO:0000313" key="13">
    <source>
        <dbReference type="EMBL" id="KAJ3056350.1"/>
    </source>
</evidence>
<evidence type="ECO:0000256" key="10">
    <source>
        <dbReference type="SAM" id="Coils"/>
    </source>
</evidence>
<dbReference type="FunFam" id="4.10.1030.10:FF:000002">
    <property type="entry name" value="cullin homolog 1"/>
    <property type="match status" value="1"/>
</dbReference>
<keyword evidence="6" id="KW-0833">Ubl conjugation pathway</keyword>
<dbReference type="InterPro" id="IPR016157">
    <property type="entry name" value="Cullin_CS"/>
</dbReference>
<gene>
    <name evidence="13" type="ORF">HK097_007329</name>
</gene>
<evidence type="ECO:0000256" key="8">
    <source>
        <dbReference type="PROSITE-ProRule" id="PRU00330"/>
    </source>
</evidence>
<comment type="similarity">
    <text evidence="3 8 9">Belongs to the cullin family.</text>
</comment>
<dbReference type="SUPFAM" id="SSF74788">
    <property type="entry name" value="Cullin repeat-like"/>
    <property type="match status" value="1"/>
</dbReference>
<keyword evidence="7" id="KW-0832">Ubl conjugation</keyword>
<dbReference type="SMART" id="SM00182">
    <property type="entry name" value="CULLIN"/>
    <property type="match status" value="1"/>
</dbReference>
<dbReference type="FunFam" id="1.20.1310.10:FF:000029">
    <property type="entry name" value="Cullin homolog 1"/>
    <property type="match status" value="1"/>
</dbReference>
<evidence type="ECO:0000259" key="12">
    <source>
        <dbReference type="PROSITE" id="PS50069"/>
    </source>
</evidence>
<proteinExistence type="inferred from homology"/>